<proteinExistence type="predicted"/>
<evidence type="ECO:0000313" key="1">
    <source>
        <dbReference type="EMBL" id="KAI4384708.1"/>
    </source>
</evidence>
<sequence>MAAASTALAAQLQAIQSHVQVDDSGVPSSTRRRPITRPSVLFSPKEAADVDVDTIYNIAAAGLDALESSDGRFERFRKDLFSHKTKELDRELLTPDENKRINASITSYLRLLSGYFRLSSALKTIEYLIRRYKIHVYNMEELILCALPYHESHVFVRIVQLLNFRNTKWKFLEGVKASGAPPTRQVIVQQCIRDLGVLETLCNYASPSKKSQASSVVLSFCTAVVIESLQSLATVEDEIVKRILPFVHLGLQLGLDKGFEHQASALMIACMLARKTSLSADLTNSLIRCIAGLAHKTADTTELQWVHLSFVGMINIVQSQDVDQFPEKAVRTLNRIRDVASILLEISKVFDIDKFYASFMGSLIDLSSTDASCRPTLVSLIETVPIGNALDRLIFKILLHCIKSPCKVGDAGIQESGAWVKNILFVIMKKYPSGLDLAVKKFLQESKFSPAHMEILSGTLSKAFDNSVPTSQLALDSKVWFSLHHPRAEVRRAALAELSASGILKADNVEGIGTIQDAVLRQFYDDDLSVVQEALSIKELPNIIDLQAFLQGLSAIVQRCVKILAGSSTNIAIAGNCLVLCLKYAIPNVNSSVDLSKEWASFLFPLLLTTTKTKKYNFKVLKLAKELDWPLYKSLPSPLNLEPTVKHDTFGSINLKISESLAHIFSAHPQEYVQWLHMSSMVSPSSKTMFLLVLLQSFANVKQDSSLLFNLLEICFPVLKSEWEDLVTSQHVNALEVPKILEMNMKDLMDHFWSSDLKELNETLLVYTFWSVSLVMIIANRGKTNTSDSAKWMGKLRELFKFFAGSNKDNVFKEHLYYLVSNCEVSPAVFLRDFITEEGLPSAVGIESLRCFSFLCSQSKDALSLELLAEFPAVLVSLSHENQGVRTAAMECLEGLHSLCAKADIPRKKNGSVIVWVSFLDELLDLMVQHKRLIVSDLKFLASLLSTILRPLGIANNLLVPQNIENRLSDSAKKEILKFIVCSAMKFSPYGKLSVLSLLKGVGGSLANIKEVGLLLSELMKRRRAYYFELHKSCQQLSIIEVHILSLLLEICLIEGSCKDSLLDALQLNDSLTNDPAVMLPCITVLNKLSSQIFVSLACDQQEMLFHKLVVLFRQPSADIQNLAKEALLRLEVTSSMLISILHFWSGFEFSTPCPKKKAKLNTSSDMICDIKRGDMTFLSSMLDVLLMKNNITNREDMVGPLFKIVGCIFSDEWTRVALALEVGQVPVSSGTDYNTASTLVYIQQTIFLLLENIISSSPKNHKDEISNNIDIKLLVKCAGSTSDRVTRNHILSLLSTIAEFMPAKLLDHIEEVLTIAGKSSAKQMDSQSLQVFEGLLSSIIPCWLLKSDSERLLQVFVTMLPEIAEDRRVSIFMFLIRSLGGPESLASLAFLLFQSLVARKALSEPDIVFASAEAIVLLKTEWEYVFSLRISERYPCITWLSSLSLQSPELSLSLKSKDNYSAVQEKLQQLLEQVVHILHLLDEGNHEAVIPHFVKRDIKNHLNSVLRTVTVALAPSPFFKCMVELLGSPEENVRRKALGLLITTMKDQNQVQARQKGRKRVDHDSVNLLQLKEGALEAFNQMCIRIVGLVNSSLDDGNTSIKLTAISALKVVASKYSSDYTIFDDCLKCVIDSITSQNMVISATCLRTTATFVNVLGPRALVHLPLLMNSILRTSSVNGIEDVNALSSSRSVAWSDHLLSIFIALESVVDKLGGFLNPYIESIFNLLILHPEVAPGSDSKLRSKVEAVRKLICQKIPVRLALQPLMKLFSHAVNAGDASFMVTFQMLGSIIVTMDRSSVAGYHAKVYDLCLTALDIRRQHPASVKNIGVAESNVINAMILLTMKLTETMFKPLFIRTVEWAESEVERNGSERNKNTDRAISFYRLVDKLVENHRSLFVPYFKYLLNSTIRHLTDAHETLPSDLVRKKKKAKVSRTDDKVEESNSEESVGRWHLRALILSALQKCFLYDTGSLKFLDSTNFQVLLKPLVAQLVIEPPRSINDCAGMPSVEEADDVLVNCIGQMAVTAGSDLLWKSLNHEVLMQTRSEKVRTRILGLRIVKILVERLKEEYLIFLPETIPFLGELLEDVELPVKSLAQDILREMESLSGESLRQYL</sequence>
<protein>
    <submittedName>
        <fullName evidence="1">Uncharacterized protein</fullName>
    </submittedName>
</protein>
<comment type="caution">
    <text evidence="1">The sequence shown here is derived from an EMBL/GenBank/DDBJ whole genome shotgun (WGS) entry which is preliminary data.</text>
</comment>
<dbReference type="EMBL" id="CM042881">
    <property type="protein sequence ID" value="KAI4384708.1"/>
    <property type="molecule type" value="Genomic_DNA"/>
</dbReference>
<accession>A0ACB9S514</accession>
<gene>
    <name evidence="1" type="ORF">MLD38_002826</name>
</gene>
<keyword evidence="2" id="KW-1185">Reference proteome</keyword>
<name>A0ACB9S514_9MYRT</name>
<dbReference type="Proteomes" id="UP001057402">
    <property type="component" value="Chromosome 2"/>
</dbReference>
<reference evidence="2" key="1">
    <citation type="journal article" date="2023" name="Front. Plant Sci.">
        <title>Chromosomal-level genome assembly of Melastoma candidum provides insights into trichome evolution.</title>
        <authorList>
            <person name="Zhong Y."/>
            <person name="Wu W."/>
            <person name="Sun C."/>
            <person name="Zou P."/>
            <person name="Liu Y."/>
            <person name="Dai S."/>
            <person name="Zhou R."/>
        </authorList>
    </citation>
    <scope>NUCLEOTIDE SEQUENCE [LARGE SCALE GENOMIC DNA]</scope>
</reference>
<evidence type="ECO:0000313" key="2">
    <source>
        <dbReference type="Proteomes" id="UP001057402"/>
    </source>
</evidence>
<organism evidence="1 2">
    <name type="scientific">Melastoma candidum</name>
    <dbReference type="NCBI Taxonomy" id="119954"/>
    <lineage>
        <taxon>Eukaryota</taxon>
        <taxon>Viridiplantae</taxon>
        <taxon>Streptophyta</taxon>
        <taxon>Embryophyta</taxon>
        <taxon>Tracheophyta</taxon>
        <taxon>Spermatophyta</taxon>
        <taxon>Magnoliopsida</taxon>
        <taxon>eudicotyledons</taxon>
        <taxon>Gunneridae</taxon>
        <taxon>Pentapetalae</taxon>
        <taxon>rosids</taxon>
        <taxon>malvids</taxon>
        <taxon>Myrtales</taxon>
        <taxon>Melastomataceae</taxon>
        <taxon>Melastomatoideae</taxon>
        <taxon>Melastomateae</taxon>
        <taxon>Melastoma</taxon>
    </lineage>
</organism>